<organism evidence="1">
    <name type="scientific">marine metagenome</name>
    <dbReference type="NCBI Taxonomy" id="408172"/>
    <lineage>
        <taxon>unclassified sequences</taxon>
        <taxon>metagenomes</taxon>
        <taxon>ecological metagenomes</taxon>
    </lineage>
</organism>
<name>A0A381QE70_9ZZZZ</name>
<gene>
    <name evidence="1" type="ORF">METZ01_LOCUS30144</name>
</gene>
<reference evidence="1" key="1">
    <citation type="submission" date="2018-05" db="EMBL/GenBank/DDBJ databases">
        <authorList>
            <person name="Lanie J.A."/>
            <person name="Ng W.-L."/>
            <person name="Kazmierczak K.M."/>
            <person name="Andrzejewski T.M."/>
            <person name="Davidsen T.M."/>
            <person name="Wayne K.J."/>
            <person name="Tettelin H."/>
            <person name="Glass J.I."/>
            <person name="Rusch D."/>
            <person name="Podicherti R."/>
            <person name="Tsui H.-C.T."/>
            <person name="Winkler M.E."/>
        </authorList>
    </citation>
    <scope>NUCLEOTIDE SEQUENCE</scope>
</reference>
<dbReference type="AlphaFoldDB" id="A0A381QE70"/>
<evidence type="ECO:0000313" key="1">
    <source>
        <dbReference type="EMBL" id="SUZ77290.1"/>
    </source>
</evidence>
<accession>A0A381QE70</accession>
<dbReference type="EMBL" id="UINC01001311">
    <property type="protein sequence ID" value="SUZ77290.1"/>
    <property type="molecule type" value="Genomic_DNA"/>
</dbReference>
<sequence>MTPTYPKTAIPLSRIVQEDFISLGEQDA</sequence>
<proteinExistence type="predicted"/>
<protein>
    <submittedName>
        <fullName evidence="1">Uncharacterized protein</fullName>
    </submittedName>
</protein>